<dbReference type="SUPFAM" id="SSF47384">
    <property type="entry name" value="Homodimeric domain of signal transducing histidine kinase"/>
    <property type="match status" value="1"/>
</dbReference>
<evidence type="ECO:0000259" key="16">
    <source>
        <dbReference type="PROSITE" id="PS50885"/>
    </source>
</evidence>
<dbReference type="PANTHER" id="PTHR45436:SF14">
    <property type="entry name" value="SENSOR PROTEIN QSEC"/>
    <property type="match status" value="1"/>
</dbReference>
<dbReference type="InterPro" id="IPR003594">
    <property type="entry name" value="HATPase_dom"/>
</dbReference>
<evidence type="ECO:0000256" key="1">
    <source>
        <dbReference type="ARBA" id="ARBA00000085"/>
    </source>
</evidence>
<reference evidence="18" key="1">
    <citation type="journal article" date="2020" name="MBio">
        <title>Horizontal gene transfer to a defensive symbiont with a reduced genome amongst a multipartite beetle microbiome.</title>
        <authorList>
            <person name="Waterworth S.C."/>
            <person name="Florez L.V."/>
            <person name="Rees E.R."/>
            <person name="Hertweck C."/>
            <person name="Kaltenpoth M."/>
            <person name="Kwan J.C."/>
        </authorList>
    </citation>
    <scope>NUCLEOTIDE SEQUENCE [LARGE SCALE GENOMIC DNA]</scope>
</reference>
<evidence type="ECO:0000256" key="9">
    <source>
        <dbReference type="ARBA" id="ARBA00022840"/>
    </source>
</evidence>
<dbReference type="InterPro" id="IPR003660">
    <property type="entry name" value="HAMP_dom"/>
</dbReference>
<evidence type="ECO:0000259" key="15">
    <source>
        <dbReference type="PROSITE" id="PS50109"/>
    </source>
</evidence>
<evidence type="ECO:0000256" key="3">
    <source>
        <dbReference type="ARBA" id="ARBA00012438"/>
    </source>
</evidence>
<feature type="transmembrane region" description="Helical" evidence="14">
    <location>
        <begin position="48"/>
        <end position="69"/>
    </location>
</feature>
<dbReference type="Gene3D" id="1.10.287.130">
    <property type="match status" value="1"/>
</dbReference>
<keyword evidence="10 14" id="KW-1133">Transmembrane helix</keyword>
<comment type="subcellular location">
    <subcellularLocation>
        <location evidence="2">Membrane</location>
        <topology evidence="2">Multi-pass membrane protein</topology>
    </subcellularLocation>
</comment>
<dbReference type="InterPro" id="IPR036890">
    <property type="entry name" value="HATPase_C_sf"/>
</dbReference>
<keyword evidence="4" id="KW-0597">Phosphoprotein</keyword>
<keyword evidence="9" id="KW-0067">ATP-binding</keyword>
<organism evidence="17 18">
    <name type="scientific">Paracidovorax wautersii</name>
    <dbReference type="NCBI Taxonomy" id="1177982"/>
    <lineage>
        <taxon>Bacteria</taxon>
        <taxon>Pseudomonadati</taxon>
        <taxon>Pseudomonadota</taxon>
        <taxon>Betaproteobacteria</taxon>
        <taxon>Burkholderiales</taxon>
        <taxon>Comamonadaceae</taxon>
        <taxon>Paracidovorax</taxon>
    </lineage>
</organism>
<protein>
    <recommendedName>
        <fullName evidence="3">histidine kinase</fullName>
        <ecNumber evidence="3">2.7.13.3</ecNumber>
    </recommendedName>
</protein>
<evidence type="ECO:0000256" key="2">
    <source>
        <dbReference type="ARBA" id="ARBA00004141"/>
    </source>
</evidence>
<dbReference type="Proteomes" id="UP000461670">
    <property type="component" value="Unassembled WGS sequence"/>
</dbReference>
<dbReference type="PROSITE" id="PS50885">
    <property type="entry name" value="HAMP"/>
    <property type="match status" value="1"/>
</dbReference>
<evidence type="ECO:0000256" key="11">
    <source>
        <dbReference type="ARBA" id="ARBA00023012"/>
    </source>
</evidence>
<feature type="region of interest" description="Disordered" evidence="13">
    <location>
        <begin position="1"/>
        <end position="34"/>
    </location>
</feature>
<sequence>MSAAPPPEDTLPSDRTPPDAPIARAPDNAPALPASGHYHPLQSLRARLTVLLLGVVLLAALFQGVSAYHTAQRQADALLDAHLQQMADALRGGVAHGPNAPPDRLSEAEERALTDLLVQIWGHDGAPLFRSPNADLPRRAVLGFSDITVDGTSYRVYSLQTPLQTIQIAQDMTARQQRAQALAWRAVWPIAAAAPLLMLAVWGVIGLSLRPVERARRQLARRQANDLSPIDEHGLPTEVQPLVHELNQLFARVQTAFQAQKSFVADAAHELRSPLAALRLQAQTLKVDPADAGQQKAVRRLTQGIARASGLVEQLLVLAREEASGETTDTASPAPRIVCDVQQPLRLAAADVLPQAAARRIDLGLTDAPRHLPTTTADAQALRILLRNLLENAVKYSREGGVVDITLHTDKQDRPVITIDDSGPGIAPAERERVFDRFYRSPDLATAAPGNGLGLAIVRTIVQRQGIEITLGDAPARDGQPGGLRVTLALPSALA</sequence>
<feature type="domain" description="HAMP" evidence="16">
    <location>
        <begin position="206"/>
        <end position="258"/>
    </location>
</feature>
<comment type="catalytic activity">
    <reaction evidence="1">
        <text>ATP + protein L-histidine = ADP + protein N-phospho-L-histidine.</text>
        <dbReference type="EC" id="2.7.13.3"/>
    </reaction>
</comment>
<proteinExistence type="predicted"/>
<keyword evidence="8" id="KW-0418">Kinase</keyword>
<dbReference type="Pfam" id="PF00512">
    <property type="entry name" value="HisKA"/>
    <property type="match status" value="1"/>
</dbReference>
<evidence type="ECO:0000256" key="12">
    <source>
        <dbReference type="ARBA" id="ARBA00023136"/>
    </source>
</evidence>
<dbReference type="Pfam" id="PF08521">
    <property type="entry name" value="2CSK_N"/>
    <property type="match status" value="1"/>
</dbReference>
<evidence type="ECO:0000256" key="14">
    <source>
        <dbReference type="SAM" id="Phobius"/>
    </source>
</evidence>
<dbReference type="PANTHER" id="PTHR45436">
    <property type="entry name" value="SENSOR HISTIDINE KINASE YKOH"/>
    <property type="match status" value="1"/>
</dbReference>
<dbReference type="InterPro" id="IPR003661">
    <property type="entry name" value="HisK_dim/P_dom"/>
</dbReference>
<dbReference type="InterPro" id="IPR005467">
    <property type="entry name" value="His_kinase_dom"/>
</dbReference>
<gene>
    <name evidence="17" type="primary">qseC_6</name>
    <name evidence="17" type="ORF">GAK30_03172</name>
</gene>
<evidence type="ECO:0000256" key="10">
    <source>
        <dbReference type="ARBA" id="ARBA00022989"/>
    </source>
</evidence>
<evidence type="ECO:0000313" key="17">
    <source>
        <dbReference type="EMBL" id="KAF1019329.1"/>
    </source>
</evidence>
<dbReference type="CDD" id="cd00075">
    <property type="entry name" value="HATPase"/>
    <property type="match status" value="1"/>
</dbReference>
<dbReference type="AlphaFoldDB" id="A0A7V8JPB3"/>
<dbReference type="InterPro" id="IPR036097">
    <property type="entry name" value="HisK_dim/P_sf"/>
</dbReference>
<dbReference type="SUPFAM" id="SSF55874">
    <property type="entry name" value="ATPase domain of HSP90 chaperone/DNA topoisomerase II/histidine kinase"/>
    <property type="match status" value="1"/>
</dbReference>
<keyword evidence="7" id="KW-0547">Nucleotide-binding</keyword>
<keyword evidence="6 14" id="KW-0812">Transmembrane</keyword>
<dbReference type="SMART" id="SM00387">
    <property type="entry name" value="HATPase_c"/>
    <property type="match status" value="1"/>
</dbReference>
<evidence type="ECO:0000256" key="6">
    <source>
        <dbReference type="ARBA" id="ARBA00022692"/>
    </source>
</evidence>
<dbReference type="PRINTS" id="PR00344">
    <property type="entry name" value="BCTRLSENSOR"/>
</dbReference>
<comment type="caution">
    <text evidence="17">The sequence shown here is derived from an EMBL/GenBank/DDBJ whole genome shotgun (WGS) entry which is preliminary data.</text>
</comment>
<accession>A0A7V8JPB3</accession>
<evidence type="ECO:0000256" key="5">
    <source>
        <dbReference type="ARBA" id="ARBA00022679"/>
    </source>
</evidence>
<keyword evidence="5" id="KW-0808">Transferase</keyword>
<evidence type="ECO:0000256" key="8">
    <source>
        <dbReference type="ARBA" id="ARBA00022777"/>
    </source>
</evidence>
<dbReference type="EC" id="2.7.13.3" evidence="3"/>
<evidence type="ECO:0000313" key="18">
    <source>
        <dbReference type="Proteomes" id="UP000461670"/>
    </source>
</evidence>
<feature type="transmembrane region" description="Helical" evidence="14">
    <location>
        <begin position="186"/>
        <end position="209"/>
    </location>
</feature>
<dbReference type="SMART" id="SM00388">
    <property type="entry name" value="HisKA"/>
    <property type="match status" value="1"/>
</dbReference>
<dbReference type="InterPro" id="IPR013727">
    <property type="entry name" value="2CSK_N"/>
</dbReference>
<dbReference type="EMBL" id="WNDQ01000058">
    <property type="protein sequence ID" value="KAF1019329.1"/>
    <property type="molecule type" value="Genomic_DNA"/>
</dbReference>
<dbReference type="GO" id="GO:0005886">
    <property type="term" value="C:plasma membrane"/>
    <property type="evidence" value="ECO:0007669"/>
    <property type="project" value="TreeGrafter"/>
</dbReference>
<evidence type="ECO:0000256" key="13">
    <source>
        <dbReference type="SAM" id="MobiDB-lite"/>
    </source>
</evidence>
<dbReference type="Gene3D" id="3.30.565.10">
    <property type="entry name" value="Histidine kinase-like ATPase, C-terminal domain"/>
    <property type="match status" value="1"/>
</dbReference>
<keyword evidence="12 14" id="KW-0472">Membrane</keyword>
<dbReference type="GO" id="GO:0005524">
    <property type="term" value="F:ATP binding"/>
    <property type="evidence" value="ECO:0007669"/>
    <property type="project" value="UniProtKB-KW"/>
</dbReference>
<dbReference type="CDD" id="cd00082">
    <property type="entry name" value="HisKA"/>
    <property type="match status" value="1"/>
</dbReference>
<dbReference type="InterPro" id="IPR004358">
    <property type="entry name" value="Sig_transdc_His_kin-like_C"/>
</dbReference>
<dbReference type="Pfam" id="PF02518">
    <property type="entry name" value="HATPase_c"/>
    <property type="match status" value="1"/>
</dbReference>
<dbReference type="InterPro" id="IPR050428">
    <property type="entry name" value="TCS_sensor_his_kinase"/>
</dbReference>
<keyword evidence="11" id="KW-0902">Two-component regulatory system</keyword>
<evidence type="ECO:0000256" key="7">
    <source>
        <dbReference type="ARBA" id="ARBA00022741"/>
    </source>
</evidence>
<name>A0A7V8JPB3_9BURK</name>
<dbReference type="GO" id="GO:0000155">
    <property type="term" value="F:phosphorelay sensor kinase activity"/>
    <property type="evidence" value="ECO:0007669"/>
    <property type="project" value="InterPro"/>
</dbReference>
<dbReference type="PROSITE" id="PS50109">
    <property type="entry name" value="HIS_KIN"/>
    <property type="match status" value="1"/>
</dbReference>
<feature type="domain" description="Histidine kinase" evidence="15">
    <location>
        <begin position="266"/>
        <end position="494"/>
    </location>
</feature>
<evidence type="ECO:0000256" key="4">
    <source>
        <dbReference type="ARBA" id="ARBA00022553"/>
    </source>
</evidence>